<keyword evidence="4" id="KW-1185">Reference proteome</keyword>
<name>A0AA36GV51_CYLNA</name>
<comment type="caution">
    <text evidence="3">The sequence shown here is derived from an EMBL/GenBank/DDBJ whole genome shotgun (WGS) entry which is preliminary data.</text>
</comment>
<sequence>MLITLGLCSLKFTSAEEFTKGNANYVVPGEEWTSMQPLAETVPSGLGDPPLSSQQPMLLPLTRHERSV</sequence>
<proteinExistence type="predicted"/>
<feature type="chain" id="PRO_5041326536" evidence="2">
    <location>
        <begin position="16"/>
        <end position="68"/>
    </location>
</feature>
<gene>
    <name evidence="3" type="ORF">CYNAS_LOCUS10704</name>
</gene>
<evidence type="ECO:0000256" key="1">
    <source>
        <dbReference type="SAM" id="MobiDB-lite"/>
    </source>
</evidence>
<feature type="signal peptide" evidence="2">
    <location>
        <begin position="1"/>
        <end position="15"/>
    </location>
</feature>
<protein>
    <submittedName>
        <fullName evidence="3">Uncharacterized protein</fullName>
    </submittedName>
</protein>
<evidence type="ECO:0000313" key="4">
    <source>
        <dbReference type="Proteomes" id="UP001176961"/>
    </source>
</evidence>
<dbReference type="AlphaFoldDB" id="A0AA36GV51"/>
<evidence type="ECO:0000256" key="2">
    <source>
        <dbReference type="SAM" id="SignalP"/>
    </source>
</evidence>
<organism evidence="3 4">
    <name type="scientific">Cylicocyclus nassatus</name>
    <name type="common">Nematode worm</name>
    <dbReference type="NCBI Taxonomy" id="53992"/>
    <lineage>
        <taxon>Eukaryota</taxon>
        <taxon>Metazoa</taxon>
        <taxon>Ecdysozoa</taxon>
        <taxon>Nematoda</taxon>
        <taxon>Chromadorea</taxon>
        <taxon>Rhabditida</taxon>
        <taxon>Rhabditina</taxon>
        <taxon>Rhabditomorpha</taxon>
        <taxon>Strongyloidea</taxon>
        <taxon>Strongylidae</taxon>
        <taxon>Cylicocyclus</taxon>
    </lineage>
</organism>
<keyword evidence="2" id="KW-0732">Signal</keyword>
<feature type="region of interest" description="Disordered" evidence="1">
    <location>
        <begin position="39"/>
        <end position="68"/>
    </location>
</feature>
<reference evidence="3" key="1">
    <citation type="submission" date="2023-07" db="EMBL/GenBank/DDBJ databases">
        <authorList>
            <consortium name="CYATHOMIX"/>
        </authorList>
    </citation>
    <scope>NUCLEOTIDE SEQUENCE</scope>
    <source>
        <strain evidence="3">N/A</strain>
    </source>
</reference>
<accession>A0AA36GV51</accession>
<feature type="compositionally biased region" description="Low complexity" evidence="1">
    <location>
        <begin position="49"/>
        <end position="61"/>
    </location>
</feature>
<evidence type="ECO:0000313" key="3">
    <source>
        <dbReference type="EMBL" id="CAJ0598721.1"/>
    </source>
</evidence>
<dbReference type="Proteomes" id="UP001176961">
    <property type="component" value="Unassembled WGS sequence"/>
</dbReference>
<dbReference type="EMBL" id="CATQJL010000223">
    <property type="protein sequence ID" value="CAJ0598721.1"/>
    <property type="molecule type" value="Genomic_DNA"/>
</dbReference>